<evidence type="ECO:0000256" key="10">
    <source>
        <dbReference type="PIRNR" id="PIRNR006291"/>
    </source>
</evidence>
<evidence type="ECO:0000313" key="13">
    <source>
        <dbReference type="Proteomes" id="UP000319142"/>
    </source>
</evidence>
<name>A0A558BFH6_9GAMM</name>
<dbReference type="GO" id="GO:0015627">
    <property type="term" value="C:type II protein secretion system complex"/>
    <property type="evidence" value="ECO:0007669"/>
    <property type="project" value="InterPro"/>
</dbReference>
<evidence type="ECO:0000256" key="1">
    <source>
        <dbReference type="ARBA" id="ARBA00004377"/>
    </source>
</evidence>
<evidence type="ECO:0000256" key="6">
    <source>
        <dbReference type="ARBA" id="ARBA00022692"/>
    </source>
</evidence>
<dbReference type="Pfam" id="PF04612">
    <property type="entry name" value="T2SSM"/>
    <property type="match status" value="1"/>
</dbReference>
<dbReference type="Gene3D" id="3.30.1360.100">
    <property type="entry name" value="General secretion pathway protein M, EpsM"/>
    <property type="match status" value="1"/>
</dbReference>
<organism evidence="12 13">
    <name type="scientific">Marinobacter vinifirmus</name>
    <dbReference type="NCBI Taxonomy" id="355591"/>
    <lineage>
        <taxon>Bacteria</taxon>
        <taxon>Pseudomonadati</taxon>
        <taxon>Pseudomonadota</taxon>
        <taxon>Gammaproteobacteria</taxon>
        <taxon>Pseudomonadales</taxon>
        <taxon>Marinobacteraceae</taxon>
        <taxon>Marinobacter</taxon>
    </lineage>
</organism>
<keyword evidence="3 10" id="KW-0813">Transport</keyword>
<keyword evidence="7 10" id="KW-0653">Protein transport</keyword>
<keyword evidence="6 11" id="KW-0812">Transmembrane</keyword>
<dbReference type="Proteomes" id="UP000319142">
    <property type="component" value="Unassembled WGS sequence"/>
</dbReference>
<evidence type="ECO:0000256" key="2">
    <source>
        <dbReference type="ARBA" id="ARBA00010637"/>
    </source>
</evidence>
<comment type="caution">
    <text evidence="12">The sequence shown here is derived from an EMBL/GenBank/DDBJ whole genome shotgun (WGS) entry which is preliminary data.</text>
</comment>
<evidence type="ECO:0000256" key="7">
    <source>
        <dbReference type="ARBA" id="ARBA00022927"/>
    </source>
</evidence>
<evidence type="ECO:0000256" key="3">
    <source>
        <dbReference type="ARBA" id="ARBA00022448"/>
    </source>
</evidence>
<comment type="subcellular location">
    <subcellularLocation>
        <location evidence="1">Cell inner membrane</location>
        <topology evidence="1">Single-pass membrane protein</topology>
    </subcellularLocation>
</comment>
<evidence type="ECO:0000256" key="11">
    <source>
        <dbReference type="SAM" id="Phobius"/>
    </source>
</evidence>
<comment type="function">
    <text evidence="10">Inner membrane component of the type II secretion system required for the energy-dependent secretion of extracellular factors such as proteases and toxins from the periplasm.</text>
</comment>
<evidence type="ECO:0000256" key="8">
    <source>
        <dbReference type="ARBA" id="ARBA00022989"/>
    </source>
</evidence>
<keyword evidence="4 10" id="KW-1003">Cell membrane</keyword>
<dbReference type="PIRSF" id="PIRSF006291">
    <property type="entry name" value="GspM"/>
    <property type="match status" value="1"/>
</dbReference>
<protein>
    <recommendedName>
        <fullName evidence="10">Type II secretion system protein M</fullName>
        <shortName evidence="10">T2SS protein M</shortName>
    </recommendedName>
    <alternativeName>
        <fullName evidence="10">General secretion pathway protein M</fullName>
    </alternativeName>
</protein>
<reference evidence="12 13" key="1">
    <citation type="submission" date="2019-07" db="EMBL/GenBank/DDBJ databases">
        <title>The pathways for chlorine oxyanion respiration interact through the shared metabolite chlorate.</title>
        <authorList>
            <person name="Barnum T.P."/>
            <person name="Cheng Y."/>
            <person name="Hill K.A."/>
            <person name="Lucas L.N."/>
            <person name="Carlson H.K."/>
            <person name="Coates J.D."/>
        </authorList>
    </citation>
    <scope>NUCLEOTIDE SEQUENCE [LARGE SCALE GENOMIC DNA]</scope>
    <source>
        <strain evidence="12">UCB</strain>
    </source>
</reference>
<feature type="transmembrane region" description="Helical" evidence="11">
    <location>
        <begin position="28"/>
        <end position="49"/>
    </location>
</feature>
<gene>
    <name evidence="12" type="ORF">FHK81_03775</name>
</gene>
<accession>A0A558BFH6</accession>
<dbReference type="InterPro" id="IPR007690">
    <property type="entry name" value="T2SS_GspM"/>
</dbReference>
<dbReference type="GO" id="GO:0015628">
    <property type="term" value="P:protein secretion by the type II secretion system"/>
    <property type="evidence" value="ECO:0007669"/>
    <property type="project" value="InterPro"/>
</dbReference>
<sequence>MRARIKDQPAVGKLIAKYDQLPSRDRQALVVLVVALLLAVLYFAVWAPASAFNEKAQASRENAGELLAWMQANEATIKRLGSSGAPASGSANADKPESGRELMALVTRSAGEAGLALQRFEPSGDSAIRVWLEGVPFAEVAAWLETMNGNHGVIIDQASMDRGNEPGTVSVRLTLAI</sequence>
<evidence type="ECO:0000313" key="12">
    <source>
        <dbReference type="EMBL" id="TVT35253.1"/>
    </source>
</evidence>
<proteinExistence type="inferred from homology"/>
<dbReference type="RefSeq" id="WP_273132355.1">
    <property type="nucleotide sequence ID" value="NZ_VMRX01000007.1"/>
</dbReference>
<dbReference type="AlphaFoldDB" id="A0A558BFH6"/>
<evidence type="ECO:0000256" key="4">
    <source>
        <dbReference type="ARBA" id="ARBA00022475"/>
    </source>
</evidence>
<evidence type="ECO:0000256" key="9">
    <source>
        <dbReference type="ARBA" id="ARBA00023136"/>
    </source>
</evidence>
<keyword evidence="5 10" id="KW-0997">Cell inner membrane</keyword>
<dbReference type="EMBL" id="VMRX01000007">
    <property type="protein sequence ID" value="TVT35253.1"/>
    <property type="molecule type" value="Genomic_DNA"/>
</dbReference>
<evidence type="ECO:0000256" key="5">
    <source>
        <dbReference type="ARBA" id="ARBA00022519"/>
    </source>
</evidence>
<dbReference type="GO" id="GO:0005886">
    <property type="term" value="C:plasma membrane"/>
    <property type="evidence" value="ECO:0007669"/>
    <property type="project" value="UniProtKB-SubCell"/>
</dbReference>
<keyword evidence="9 10" id="KW-0472">Membrane</keyword>
<keyword evidence="8 11" id="KW-1133">Transmembrane helix</keyword>
<dbReference type="SUPFAM" id="SSF103054">
    <property type="entry name" value="General secretion pathway protein M, EpsM"/>
    <property type="match status" value="1"/>
</dbReference>
<dbReference type="InterPro" id="IPR023229">
    <property type="entry name" value="T2SS_M_periplasmic_sf"/>
</dbReference>
<comment type="similarity">
    <text evidence="2 10">Belongs to the GSP M family.</text>
</comment>